<accession>A0ABY0HDF3</accession>
<dbReference type="Proteomes" id="UP000294003">
    <property type="component" value="Unassembled WGS sequence"/>
</dbReference>
<evidence type="ECO:0000313" key="1">
    <source>
        <dbReference type="EMBL" id="RYO90913.1"/>
    </source>
</evidence>
<proteinExistence type="predicted"/>
<protein>
    <submittedName>
        <fullName evidence="1">Uncharacterized protein</fullName>
    </submittedName>
</protein>
<dbReference type="EMBL" id="QJNS01000047">
    <property type="protein sequence ID" value="RYO90913.1"/>
    <property type="molecule type" value="Genomic_DNA"/>
</dbReference>
<organism evidence="1 2">
    <name type="scientific">Monosporascus cannonballus</name>
    <dbReference type="NCBI Taxonomy" id="155416"/>
    <lineage>
        <taxon>Eukaryota</taxon>
        <taxon>Fungi</taxon>
        <taxon>Dikarya</taxon>
        <taxon>Ascomycota</taxon>
        <taxon>Pezizomycotina</taxon>
        <taxon>Sordariomycetes</taxon>
        <taxon>Xylariomycetidae</taxon>
        <taxon>Xylariales</taxon>
        <taxon>Xylariales incertae sedis</taxon>
        <taxon>Monosporascus</taxon>
    </lineage>
</organism>
<evidence type="ECO:0000313" key="2">
    <source>
        <dbReference type="Proteomes" id="UP000294003"/>
    </source>
</evidence>
<keyword evidence="2" id="KW-1185">Reference proteome</keyword>
<sequence length="69" mass="8086">MAEGSSATQEILPLATALKEAELTSIEMKRELEELTLLRQDRDTIRGLRGEPDKLREPYWDMNYDYRDL</sequence>
<comment type="caution">
    <text evidence="1">The sequence shown here is derived from an EMBL/GenBank/DDBJ whole genome shotgun (WGS) entry which is preliminary data.</text>
</comment>
<name>A0ABY0HDF3_9PEZI</name>
<gene>
    <name evidence="1" type="ORF">DL762_002453</name>
</gene>
<reference evidence="1 2" key="1">
    <citation type="submission" date="2018-06" db="EMBL/GenBank/DDBJ databases">
        <title>Complete Genomes of Monosporascus.</title>
        <authorList>
            <person name="Robinson A.J."/>
            <person name="Natvig D.O."/>
        </authorList>
    </citation>
    <scope>NUCLEOTIDE SEQUENCE [LARGE SCALE GENOMIC DNA]</scope>
    <source>
        <strain evidence="1 2">CBS 609.92</strain>
    </source>
</reference>